<dbReference type="EMBL" id="MCFL01000059">
    <property type="protein sequence ID" value="ORZ31526.1"/>
    <property type="molecule type" value="Genomic_DNA"/>
</dbReference>
<name>A0A1Y2HAA0_9FUNG</name>
<keyword evidence="3" id="KW-1185">Reference proteome</keyword>
<dbReference type="Proteomes" id="UP000193411">
    <property type="component" value="Unassembled WGS sequence"/>
</dbReference>
<evidence type="ECO:0000256" key="1">
    <source>
        <dbReference type="SAM" id="Phobius"/>
    </source>
</evidence>
<dbReference type="PANTHER" id="PTHR36854">
    <property type="entry name" value="CHROMOSOME 9, WHOLE GENOME SHOTGUN SEQUENCE"/>
    <property type="match status" value="1"/>
</dbReference>
<proteinExistence type="predicted"/>
<feature type="transmembrane region" description="Helical" evidence="1">
    <location>
        <begin position="73"/>
        <end position="94"/>
    </location>
</feature>
<keyword evidence="1" id="KW-1133">Transmembrane helix</keyword>
<organism evidence="2 3">
    <name type="scientific">Catenaria anguillulae PL171</name>
    <dbReference type="NCBI Taxonomy" id="765915"/>
    <lineage>
        <taxon>Eukaryota</taxon>
        <taxon>Fungi</taxon>
        <taxon>Fungi incertae sedis</taxon>
        <taxon>Blastocladiomycota</taxon>
        <taxon>Blastocladiomycetes</taxon>
        <taxon>Blastocladiales</taxon>
        <taxon>Catenariaceae</taxon>
        <taxon>Catenaria</taxon>
    </lineage>
</organism>
<sequence length="118" mass="13440">MLNCKCACGPTNSTIVPIESCVACKISLCLAIAQHDAKNTTLPYRPDFVCQPSQDTQLNAICFDRERTLDKVLVSLFLVLLAALAFTAVFRPWMELVWMHIRRRMYRPVFSSFHTNQS</sequence>
<protein>
    <submittedName>
        <fullName evidence="2">Uncharacterized protein</fullName>
    </submittedName>
</protein>
<accession>A0A1Y2HAA0</accession>
<dbReference type="AlphaFoldDB" id="A0A1Y2HAA0"/>
<comment type="caution">
    <text evidence="2">The sequence shown here is derived from an EMBL/GenBank/DDBJ whole genome shotgun (WGS) entry which is preliminary data.</text>
</comment>
<dbReference type="PANTHER" id="PTHR36854:SF1">
    <property type="entry name" value="TRANSMEMBRANE PROTEIN"/>
    <property type="match status" value="1"/>
</dbReference>
<gene>
    <name evidence="2" type="ORF">BCR44DRAFT_44801</name>
</gene>
<keyword evidence="1" id="KW-0812">Transmembrane</keyword>
<evidence type="ECO:0000313" key="2">
    <source>
        <dbReference type="EMBL" id="ORZ31526.1"/>
    </source>
</evidence>
<keyword evidence="1" id="KW-0472">Membrane</keyword>
<evidence type="ECO:0000313" key="3">
    <source>
        <dbReference type="Proteomes" id="UP000193411"/>
    </source>
</evidence>
<reference evidence="2 3" key="1">
    <citation type="submission" date="2016-07" db="EMBL/GenBank/DDBJ databases">
        <title>Pervasive Adenine N6-methylation of Active Genes in Fungi.</title>
        <authorList>
            <consortium name="DOE Joint Genome Institute"/>
            <person name="Mondo S.J."/>
            <person name="Dannebaum R.O."/>
            <person name="Kuo R.C."/>
            <person name="Labutti K."/>
            <person name="Haridas S."/>
            <person name="Kuo A."/>
            <person name="Salamov A."/>
            <person name="Ahrendt S.R."/>
            <person name="Lipzen A."/>
            <person name="Sullivan W."/>
            <person name="Andreopoulos W.B."/>
            <person name="Clum A."/>
            <person name="Lindquist E."/>
            <person name="Daum C."/>
            <person name="Ramamoorthy G.K."/>
            <person name="Gryganskyi A."/>
            <person name="Culley D."/>
            <person name="Magnuson J.K."/>
            <person name="James T.Y."/>
            <person name="O'Malley M.A."/>
            <person name="Stajich J.E."/>
            <person name="Spatafora J.W."/>
            <person name="Visel A."/>
            <person name="Grigoriev I.V."/>
        </authorList>
    </citation>
    <scope>NUCLEOTIDE SEQUENCE [LARGE SCALE GENOMIC DNA]</scope>
    <source>
        <strain evidence="2 3">PL171</strain>
    </source>
</reference>